<comment type="caution">
    <text evidence="1">The sequence shown here is derived from an EMBL/GenBank/DDBJ whole genome shotgun (WGS) entry which is preliminary data.</text>
</comment>
<protein>
    <submittedName>
        <fullName evidence="1">Uncharacterized protein</fullName>
    </submittedName>
</protein>
<proteinExistence type="predicted"/>
<organism evidence="1 2">
    <name type="scientific">Candidatus Magasanikbacteria bacterium RIFCSPHIGHO2_02_FULL_47_14</name>
    <dbReference type="NCBI Taxonomy" id="1798680"/>
    <lineage>
        <taxon>Bacteria</taxon>
        <taxon>Candidatus Magasanikiibacteriota</taxon>
    </lineage>
</organism>
<evidence type="ECO:0000313" key="1">
    <source>
        <dbReference type="EMBL" id="OGH67874.1"/>
    </source>
</evidence>
<reference evidence="1 2" key="1">
    <citation type="journal article" date="2016" name="Nat. Commun.">
        <title>Thousands of microbial genomes shed light on interconnected biogeochemical processes in an aquifer system.</title>
        <authorList>
            <person name="Anantharaman K."/>
            <person name="Brown C.T."/>
            <person name="Hug L.A."/>
            <person name="Sharon I."/>
            <person name="Castelle C.J."/>
            <person name="Probst A.J."/>
            <person name="Thomas B.C."/>
            <person name="Singh A."/>
            <person name="Wilkins M.J."/>
            <person name="Karaoz U."/>
            <person name="Brodie E.L."/>
            <person name="Williams K.H."/>
            <person name="Hubbard S.S."/>
            <person name="Banfield J.F."/>
        </authorList>
    </citation>
    <scope>NUCLEOTIDE SEQUENCE [LARGE SCALE GENOMIC DNA]</scope>
</reference>
<evidence type="ECO:0000313" key="2">
    <source>
        <dbReference type="Proteomes" id="UP000176282"/>
    </source>
</evidence>
<dbReference type="AlphaFoldDB" id="A0A1F6M8B0"/>
<name>A0A1F6M8B0_9BACT</name>
<dbReference type="EMBL" id="MFQB01000022">
    <property type="protein sequence ID" value="OGH67874.1"/>
    <property type="molecule type" value="Genomic_DNA"/>
</dbReference>
<sequence length="143" mass="16489">MAKDISQTAVLDAIHALDKKFSTQLVNTIDALDKKFSTQLSGVINALDTKFNVKFDALDKKFTDKFDDVLAIVRFMQDEMVTKTELENKFTEFESRFMNHIDGTLKLYTKLDTEYASLHSKTDRHDMQIKHLAKHTRCKLPNS</sequence>
<dbReference type="Proteomes" id="UP000176282">
    <property type="component" value="Unassembled WGS sequence"/>
</dbReference>
<accession>A0A1F6M8B0</accession>
<gene>
    <name evidence="1" type="ORF">A3J66_02505</name>
</gene>